<keyword evidence="6" id="KW-1133">Transmembrane helix</keyword>
<keyword evidence="4" id="KW-0325">Glycoprotein</keyword>
<dbReference type="PANTHER" id="PTHR12106">
    <property type="entry name" value="SORTILIN RELATED"/>
    <property type="match status" value="1"/>
</dbReference>
<feature type="compositionally biased region" description="Polar residues" evidence="5">
    <location>
        <begin position="681"/>
        <end position="693"/>
    </location>
</feature>
<name>A0A1R0H9E5_9FUNG</name>
<evidence type="ECO:0000256" key="3">
    <source>
        <dbReference type="ARBA" id="ARBA00023136"/>
    </source>
</evidence>
<dbReference type="InterPro" id="IPR050310">
    <property type="entry name" value="VPS10-sortilin"/>
</dbReference>
<feature type="region of interest" description="Disordered" evidence="5">
    <location>
        <begin position="1316"/>
        <end position="1335"/>
    </location>
</feature>
<keyword evidence="10" id="KW-1185">Reference proteome</keyword>
<dbReference type="GO" id="GO:0006896">
    <property type="term" value="P:Golgi to vacuole transport"/>
    <property type="evidence" value="ECO:0007669"/>
    <property type="project" value="TreeGrafter"/>
</dbReference>
<dbReference type="SMART" id="SM00602">
    <property type="entry name" value="VPS10"/>
    <property type="match status" value="3"/>
</dbReference>
<keyword evidence="2" id="KW-0677">Repeat</keyword>
<dbReference type="STRING" id="133383.A0A1R0H9E5"/>
<dbReference type="GO" id="GO:0005794">
    <property type="term" value="C:Golgi apparatus"/>
    <property type="evidence" value="ECO:0007669"/>
    <property type="project" value="TreeGrafter"/>
</dbReference>
<dbReference type="GO" id="GO:0006623">
    <property type="term" value="P:protein targeting to vacuole"/>
    <property type="evidence" value="ECO:0007669"/>
    <property type="project" value="TreeGrafter"/>
</dbReference>
<keyword evidence="6" id="KW-0812">Transmembrane</keyword>
<dbReference type="Gene3D" id="2.10.70.80">
    <property type="match status" value="1"/>
</dbReference>
<dbReference type="OrthoDB" id="443634at2759"/>
<dbReference type="FunFam" id="3.30.60.270:FF:000005">
    <property type="entry name" value="Sortilin"/>
    <property type="match status" value="1"/>
</dbReference>
<dbReference type="Proteomes" id="UP000187455">
    <property type="component" value="Unassembled WGS sequence"/>
</dbReference>
<evidence type="ECO:0000256" key="1">
    <source>
        <dbReference type="ARBA" id="ARBA00004370"/>
    </source>
</evidence>
<protein>
    <submittedName>
        <fullName evidence="9">Vacuolar protein sorting/targeting protein 10</fullName>
    </submittedName>
</protein>
<sequence length="2370" mass="262821">MKRLCCILYIFCLFLFLVVTSDSPHKITVSKSEFDFDFSQIFIFKETYRIVAIDSKNKVAYSSSDEGKVWKKIDTIPKGSALVLVDHPFDKDTLFILSDSTTHYISKDSGVTWVSFKVPYKPFTRGVSILSFNAARVGYIIYSGLKCDSSNSLFIQDTCFPVHYYTISSFLPNANSESPSISPIVNEKRALNQCVWMKSTSEFQSTADKSIICIEDEINSKFSERIYTGVGTKAIVSDNFFVTEKTVDFGPNYPDHILLGITVVNGFVVLGTRKKTVSDMDIFVSTDGFSWTEGNLGLPSGQFEQSYTILESSKDSLFVDVKFDSTHSALYRSNSLGTFFTKSLDYTSRIISGIVDVERVGGLEGVLIANQIQPKESISLIHKVIKSKISFDNGATWSFINPPEKDSKGKKYNCSNDKISTGECSLHLHSISSTNNPGKAIGVPSAPGILVGVGSVGSKLAEFVESDTFLSIDGGFTWKMIHEDAHMYEIVGSGSSIVLINDEGPISSLIYSVDRGESWNTHDFGVKFRVKSVISDFFSSSQFIIVTGTILSSKKSVVFSVNLNIWDKKCNINTNAPVENDDIELWSLGGLKSKCLMGRSSTYARRKPKVSCYMPNSSPILPITETCDCSRVDYECDYNFILNTSGECELSGPRIVPPSECKDSSKTYLGSSGYRKIPGNSCKSGSGTKSLDTPVSLPCPTDSSPSNPSSPSDSSSNLVKSYAFEFEGLKDVIPFDNSINLLASTKTGKVYYSEDSGKSWSEIDFSKVFNKKVVVLDILDNLNAKGRAYVYTSDNEIAFTNDFGKSWDKLKSLPSPANGLYITPILSFHSTKPDYLLFAGGTVCPGCYTQYYVSHNHGDTWDTVTTHAEKCVFSYSEKFKTFGVDSVVCKRWHYTDGSNNYMDKLRFKKGKNFFEIVVIDSRTFKYIFAFHKDKVGSIHDFFVSSKYLVYSGEYEDYDDNAKAITKVGLWVISKSKNPIIPIFPPNMPVGLRQQGFTLLQTTNGEILLDVDQSQIGADKSYSSWGTLLILNDEGTAFNLALEKTNRNIFGTVDVENVDGIKGALIANQIINTEALGQPGTKKQLRTLYSLDNGRTWDTFSPPNELEKDKSCSGCTLNLYSRTVIKNTGGLYGVSSAPGSWVGIGSVGTYLDGSQSVGVYWSRDAGKSWKKIFDGQMLYEWGDYGGILLMVAQDVPTNVVHYSLDSGKSFQKYKFSEDLIIIKMIINGFKSEGNQFLLFGVKKLGFTSLIQIDFSQINIPLCSEKPDEKLEKWNIIEPRPFMNIAKSIDQCIFGERYTFSRRKYGVSCRAQISKKTDKSNKDDDELSNIPSPEKQSCECSIKDYDCDEGFWLNAAGECELFGRDENQPKGCKEGEKYSGRSGYVKRPQSNCSGDKDLSLPVERICGRAGGISSIPYSFSGELADFEYFYQSPVVYARTRDDNLILSRDAGNRWENVKDFKLGIVGVSMSPYFKDFAVFITDSDTHYITLDESKTFSMIKTPAPPSMKDNNVFTYHPTQINNMIYLGRPQGCSINSGVENDKCHPIAYYSTDLGVTWKKIRDNIGKGGCVFSKNIKDQKLSNMMACSFLSPDEGSKYTSSSIVASDNWFSDSKIILAENVIDMVYTSEFLVMAKSLDFSTGLMQVLVSIDFKTTALAQFPGNKNKFSNAYTVLDSTNSQGFLTLHFTKNGSKDSEWGTIYTSNSNGTYFRKSIDHVNRNELGLVDYERCAGIDGVIISNILSNPPDLGENAIGKKSAAKSINSLGTIFSKRSYNKELQTVLTVDGGVSWRYLRPPAIDSSGKAYPCVSNGSEKSKCSLHLHGFTEVSDPQNIYSASGAVGLVMGLGNVGASLKKLSDSNLYLSRDAGYSWAEVKKGQYLYEFADHGAIIVIADKSKPIDSVEYSLDFGSSWNLLKLDFPNSTPIGSKISVALLTTEPQSTSRDLILIGKLTSDTSKTTIINLDFTGARSRKCVYDPLDEPKGKNTNDFELWGVETNRGKVAFGMEHGGGNNCVLGTNIKYFRKINDKDCYIGNEFEQSPIVVEHCACSSSDFECDYNFEPVGNDGKCVLVDGFSPERSQCGVDIKGKNIEYYDTSSGYRLIPLSKCDRKNKKSLRLDEPIQTWCPGAAQRVALFWTFVLPLLFFVIASFVYLLLSNPETGAMEAGKQILLTVTYAFIGIVDAIRNISVFQHQYRHVLPMSNSHSMNSGNETQNGRFGVVGDGNYGGASQGPLSSNIATIYDAARHSIYVSYGVIHDVAWESAIYLSNYLPFNYRMYIHRFAPDGPIAFEDISYNGFNFDETINRYNYNQVDEINNTFVLDDDENETGEVVVDGKDDVSTTLLKPDNDILNINLETDGYNIKKSNMEDDGSKK</sequence>
<dbReference type="GO" id="GO:0005829">
    <property type="term" value="C:cytosol"/>
    <property type="evidence" value="ECO:0007669"/>
    <property type="project" value="GOC"/>
</dbReference>
<organism evidence="9 10">
    <name type="scientific">Smittium mucronatum</name>
    <dbReference type="NCBI Taxonomy" id="133383"/>
    <lineage>
        <taxon>Eukaryota</taxon>
        <taxon>Fungi</taxon>
        <taxon>Fungi incertae sedis</taxon>
        <taxon>Zoopagomycota</taxon>
        <taxon>Kickxellomycotina</taxon>
        <taxon>Harpellomycetes</taxon>
        <taxon>Harpellales</taxon>
        <taxon>Legeriomycetaceae</taxon>
        <taxon>Smittium</taxon>
    </lineage>
</organism>
<comment type="caution">
    <text evidence="9">The sequence shown here is derived from an EMBL/GenBank/DDBJ whole genome shotgun (WGS) entry which is preliminary data.</text>
</comment>
<dbReference type="InterPro" id="IPR015943">
    <property type="entry name" value="WD40/YVTN_repeat-like_dom_sf"/>
</dbReference>
<accession>A0A1R0H9E5</accession>
<dbReference type="PANTHER" id="PTHR12106:SF27">
    <property type="entry name" value="SORTILIN-RELATED RECEPTOR"/>
    <property type="match status" value="1"/>
</dbReference>
<keyword evidence="7" id="KW-0732">Signal</keyword>
<evidence type="ECO:0000256" key="4">
    <source>
        <dbReference type="ARBA" id="ARBA00023180"/>
    </source>
</evidence>
<feature type="domain" description="VPS10" evidence="8">
    <location>
        <begin position="739"/>
        <end position="1409"/>
    </location>
</feature>
<keyword evidence="3 6" id="KW-0472">Membrane</keyword>
<evidence type="ECO:0000256" key="5">
    <source>
        <dbReference type="SAM" id="MobiDB-lite"/>
    </source>
</evidence>
<comment type="subcellular location">
    <subcellularLocation>
        <location evidence="1">Membrane</location>
    </subcellularLocation>
</comment>
<feature type="region of interest" description="Disordered" evidence="5">
    <location>
        <begin position="680"/>
        <end position="715"/>
    </location>
</feature>
<feature type="domain" description="VPS10" evidence="8">
    <location>
        <begin position="49"/>
        <end position="704"/>
    </location>
</feature>
<evidence type="ECO:0000256" key="6">
    <source>
        <dbReference type="SAM" id="Phobius"/>
    </source>
</evidence>
<feature type="transmembrane region" description="Helical" evidence="6">
    <location>
        <begin position="2130"/>
        <end position="2152"/>
    </location>
</feature>
<gene>
    <name evidence="9" type="ORF">AYI68_g1</name>
</gene>
<dbReference type="GO" id="GO:0006895">
    <property type="term" value="P:Golgi to endosome transport"/>
    <property type="evidence" value="ECO:0007669"/>
    <property type="project" value="TreeGrafter"/>
</dbReference>
<dbReference type="CDD" id="cd15482">
    <property type="entry name" value="Sialidase_non-viral"/>
    <property type="match status" value="2"/>
</dbReference>
<proteinExistence type="predicted"/>
<dbReference type="InterPro" id="IPR031778">
    <property type="entry name" value="Sortilin_N"/>
</dbReference>
<feature type="chain" id="PRO_5012073708" evidence="7">
    <location>
        <begin position="21"/>
        <end position="2370"/>
    </location>
</feature>
<evidence type="ECO:0000313" key="9">
    <source>
        <dbReference type="EMBL" id="OLY85799.1"/>
    </source>
</evidence>
<evidence type="ECO:0000259" key="8">
    <source>
        <dbReference type="SMART" id="SM00602"/>
    </source>
</evidence>
<dbReference type="Gene3D" id="3.30.60.270">
    <property type="match status" value="3"/>
</dbReference>
<reference evidence="9 10" key="1">
    <citation type="journal article" date="2016" name="Mol. Biol. Evol.">
        <title>Genome-Wide Survey of Gut Fungi (Harpellales) Reveals the First Horizontally Transferred Ubiquitin Gene from a Mosquito Host.</title>
        <authorList>
            <person name="Wang Y."/>
            <person name="White M.M."/>
            <person name="Kvist S."/>
            <person name="Moncalvo J.M."/>
        </authorList>
    </citation>
    <scope>NUCLEOTIDE SEQUENCE [LARGE SCALE GENOMIC DNA]</scope>
    <source>
        <strain evidence="9 10">ALG-7-W6</strain>
    </source>
</reference>
<dbReference type="GO" id="GO:0016020">
    <property type="term" value="C:membrane"/>
    <property type="evidence" value="ECO:0007669"/>
    <property type="project" value="UniProtKB-SubCell"/>
</dbReference>
<feature type="signal peptide" evidence="7">
    <location>
        <begin position="1"/>
        <end position="20"/>
    </location>
</feature>
<dbReference type="SUPFAM" id="SSF110296">
    <property type="entry name" value="Oligoxyloglucan reducing end-specific cellobiohydrolase"/>
    <property type="match status" value="4"/>
</dbReference>
<feature type="domain" description="VPS10" evidence="8">
    <location>
        <begin position="1431"/>
        <end position="2127"/>
    </location>
</feature>
<dbReference type="EMBL" id="LSSL01000001">
    <property type="protein sequence ID" value="OLY85799.1"/>
    <property type="molecule type" value="Genomic_DNA"/>
</dbReference>
<dbReference type="InterPro" id="IPR031777">
    <property type="entry name" value="Sortilin_C"/>
</dbReference>
<dbReference type="Gene3D" id="2.130.10.10">
    <property type="entry name" value="YVTN repeat-like/Quinoprotein amine dehydrogenase"/>
    <property type="match status" value="3"/>
</dbReference>
<evidence type="ECO:0000256" key="2">
    <source>
        <dbReference type="ARBA" id="ARBA00022737"/>
    </source>
</evidence>
<feature type="compositionally biased region" description="Low complexity" evidence="5">
    <location>
        <begin position="702"/>
        <end position="715"/>
    </location>
</feature>
<dbReference type="Pfam" id="PF15902">
    <property type="entry name" value="Sortilin-Vps10"/>
    <property type="match status" value="3"/>
</dbReference>
<dbReference type="InterPro" id="IPR006581">
    <property type="entry name" value="VPS10"/>
</dbReference>
<evidence type="ECO:0000313" key="10">
    <source>
        <dbReference type="Proteomes" id="UP000187455"/>
    </source>
</evidence>
<dbReference type="Pfam" id="PF15901">
    <property type="entry name" value="Sortilin_C"/>
    <property type="match status" value="3"/>
</dbReference>
<evidence type="ECO:0000256" key="7">
    <source>
        <dbReference type="SAM" id="SignalP"/>
    </source>
</evidence>